<dbReference type="Proteomes" id="UP000019140">
    <property type="component" value="Unassembled WGS sequence"/>
</dbReference>
<proteinExistence type="predicted"/>
<dbReference type="Gene3D" id="3.30.420.10">
    <property type="entry name" value="Ribonuclease H-like superfamily/Ribonuclease H"/>
    <property type="match status" value="1"/>
</dbReference>
<dbReference type="InterPro" id="IPR036397">
    <property type="entry name" value="RNaseH_sf"/>
</dbReference>
<protein>
    <submittedName>
        <fullName evidence="1">Transposase</fullName>
    </submittedName>
</protein>
<dbReference type="InterPro" id="IPR011518">
    <property type="entry name" value="Transposase_36"/>
</dbReference>
<keyword evidence="2" id="KW-1185">Reference proteome</keyword>
<gene>
    <name evidence="1" type="ORF">ETSY2_44860</name>
</gene>
<accession>W4LH62</accession>
<comment type="caution">
    <text evidence="1">The sequence shown here is derived from an EMBL/GenBank/DDBJ whole genome shotgun (WGS) entry which is preliminary data.</text>
</comment>
<evidence type="ECO:0000313" key="2">
    <source>
        <dbReference type="Proteomes" id="UP000019140"/>
    </source>
</evidence>
<dbReference type="Pfam" id="PF07592">
    <property type="entry name" value="DDE_Tnp_ISAZ013"/>
    <property type="match status" value="1"/>
</dbReference>
<dbReference type="GO" id="GO:0003676">
    <property type="term" value="F:nucleic acid binding"/>
    <property type="evidence" value="ECO:0007669"/>
    <property type="project" value="InterPro"/>
</dbReference>
<dbReference type="EMBL" id="AZHX01002077">
    <property type="protein sequence ID" value="ETW97297.1"/>
    <property type="molecule type" value="Genomic_DNA"/>
</dbReference>
<organism evidence="1 2">
    <name type="scientific">Candidatus Entotheonella gemina</name>
    <dbReference type="NCBI Taxonomy" id="1429439"/>
    <lineage>
        <taxon>Bacteria</taxon>
        <taxon>Pseudomonadati</taxon>
        <taxon>Nitrospinota/Tectimicrobiota group</taxon>
        <taxon>Candidatus Tectimicrobiota</taxon>
        <taxon>Candidatus Entotheonellia</taxon>
        <taxon>Candidatus Entotheonellales</taxon>
        <taxon>Candidatus Entotheonellaceae</taxon>
        <taxon>Candidatus Entotheonella</taxon>
    </lineage>
</organism>
<reference evidence="1 2" key="1">
    <citation type="journal article" date="2014" name="Nature">
        <title>An environmental bacterial taxon with a large and distinct metabolic repertoire.</title>
        <authorList>
            <person name="Wilson M.C."/>
            <person name="Mori T."/>
            <person name="Ruckert C."/>
            <person name="Uria A.R."/>
            <person name="Helf M.J."/>
            <person name="Takada K."/>
            <person name="Gernert C."/>
            <person name="Steffens U.A."/>
            <person name="Heycke N."/>
            <person name="Schmitt S."/>
            <person name="Rinke C."/>
            <person name="Helfrich E.J."/>
            <person name="Brachmann A.O."/>
            <person name="Gurgui C."/>
            <person name="Wakimoto T."/>
            <person name="Kracht M."/>
            <person name="Crusemann M."/>
            <person name="Hentschel U."/>
            <person name="Abe I."/>
            <person name="Matsunaga S."/>
            <person name="Kalinowski J."/>
            <person name="Takeyama H."/>
            <person name="Piel J."/>
        </authorList>
    </citation>
    <scope>NUCLEOTIDE SEQUENCE [LARGE SCALE GENOMIC DNA]</scope>
    <source>
        <strain evidence="2">TSY2</strain>
    </source>
</reference>
<dbReference type="AlphaFoldDB" id="W4LH62"/>
<sequence length="237" mass="27080">NLLFLTMSKKNDEALFSEGVRRWSIDCKATVKIGDFSRGGYTRGHNRANDHDMGCKEKYTPCGIVDEDSGELYINFGSSYKTSDFIVDTIESKWNAMDEQEKSDTSLIQIKMDNGPESGGRRTQFLYRMVEFADLINRPIQLLYYPPYHSKYNPIERCWGILELKWNGAKLIDAETMLGWAKSMTWKGLHPVVELSRQVYTKGISLGQAAMRAVEARLKRDPELPKYDILITPVSTS</sequence>
<dbReference type="PATRIC" id="fig|1429439.4.peg.7474"/>
<feature type="non-terminal residue" evidence="1">
    <location>
        <position position="1"/>
    </location>
</feature>
<dbReference type="HOGENOM" id="CLU_064709_1_0_7"/>
<evidence type="ECO:0000313" key="1">
    <source>
        <dbReference type="EMBL" id="ETW97297.1"/>
    </source>
</evidence>
<name>W4LH62_9BACT</name>